<evidence type="ECO:0000313" key="2">
    <source>
        <dbReference type="EMBL" id="OLF14558.1"/>
    </source>
</evidence>
<comment type="caution">
    <text evidence="2">The sequence shown here is derived from an EMBL/GenBank/DDBJ whole genome shotgun (WGS) entry which is preliminary data.</text>
</comment>
<evidence type="ECO:0000256" key="1">
    <source>
        <dbReference type="SAM" id="Phobius"/>
    </source>
</evidence>
<feature type="transmembrane region" description="Helical" evidence="1">
    <location>
        <begin position="189"/>
        <end position="222"/>
    </location>
</feature>
<feature type="transmembrane region" description="Helical" evidence="1">
    <location>
        <begin position="153"/>
        <end position="177"/>
    </location>
</feature>
<accession>A0A7Z1B157</accession>
<reference evidence="2 3" key="1">
    <citation type="submission" date="2016-12" db="EMBL/GenBank/DDBJ databases">
        <title>The draft genome sequence of Actinophytocola xinjiangensis.</title>
        <authorList>
            <person name="Wang W."/>
            <person name="Yuan L."/>
        </authorList>
    </citation>
    <scope>NUCLEOTIDE SEQUENCE [LARGE SCALE GENOMIC DNA]</scope>
    <source>
        <strain evidence="2 3">CGMCC 4.4663</strain>
    </source>
</reference>
<dbReference type="AlphaFoldDB" id="A0A7Z1B157"/>
<keyword evidence="1" id="KW-0472">Membrane</keyword>
<gene>
    <name evidence="2" type="ORF">BLA60_03480</name>
</gene>
<sequence length="238" mass="25568">MGREVRRGPGVTTHVAGPVATLYRARSWLWLAFAVPAAVLAGLIMVALPPDQTLDDLGEWAFKISPLVFATLAVATFPRGRFGPVLVVLGVLAYMGYVDTALILRVLDYGTAREVGEAGGFQTVYQFQLFVVSYLVLFGLIAFRLGGARTATVLKVGVASVLLVVSGLNDLGFWLLYAWPDGRPETLDWASHIVVFVGGPPGVVTAVVFLAVHLALAVAVLVAPVERWVDERVTRPAR</sequence>
<proteinExistence type="predicted"/>
<feature type="transmembrane region" description="Helical" evidence="1">
    <location>
        <begin position="28"/>
        <end position="48"/>
    </location>
</feature>
<organism evidence="2 3">
    <name type="scientific">Actinophytocola xinjiangensis</name>
    <dbReference type="NCBI Taxonomy" id="485602"/>
    <lineage>
        <taxon>Bacteria</taxon>
        <taxon>Bacillati</taxon>
        <taxon>Actinomycetota</taxon>
        <taxon>Actinomycetes</taxon>
        <taxon>Pseudonocardiales</taxon>
        <taxon>Pseudonocardiaceae</taxon>
    </lineage>
</organism>
<feature type="transmembrane region" description="Helical" evidence="1">
    <location>
        <begin position="127"/>
        <end position="146"/>
    </location>
</feature>
<evidence type="ECO:0000313" key="3">
    <source>
        <dbReference type="Proteomes" id="UP000185696"/>
    </source>
</evidence>
<keyword evidence="1" id="KW-0812">Transmembrane</keyword>
<name>A0A7Z1B157_9PSEU</name>
<feature type="transmembrane region" description="Helical" evidence="1">
    <location>
        <begin position="85"/>
        <end position="107"/>
    </location>
</feature>
<keyword evidence="3" id="KW-1185">Reference proteome</keyword>
<feature type="transmembrane region" description="Helical" evidence="1">
    <location>
        <begin position="60"/>
        <end position="78"/>
    </location>
</feature>
<dbReference type="EMBL" id="MSIF01000001">
    <property type="protein sequence ID" value="OLF14558.1"/>
    <property type="molecule type" value="Genomic_DNA"/>
</dbReference>
<dbReference type="Proteomes" id="UP000185696">
    <property type="component" value="Unassembled WGS sequence"/>
</dbReference>
<protein>
    <submittedName>
        <fullName evidence="2">Uncharacterized protein</fullName>
    </submittedName>
</protein>
<keyword evidence="1" id="KW-1133">Transmembrane helix</keyword>